<accession>A0A6A3I8M4</accession>
<dbReference type="Proteomes" id="UP000460718">
    <property type="component" value="Unassembled WGS sequence"/>
</dbReference>
<dbReference type="PANTHER" id="PTHR44329:SF214">
    <property type="entry name" value="PROTEIN KINASE DOMAIN-CONTAINING PROTEIN"/>
    <property type="match status" value="1"/>
</dbReference>
<sequence length="266" mass="29386">MKAKVTDFGLSSVGDSEEKTLVSGAWNWVAPELLDTNQSPTLASDVYSLGMCIVEALRVVEAVQSGKASRHCLPWTVADRAAMKYHATRGKLPGRPSICEDSEWELVERMCVLEPAKRIKISTVIDELEKLTGRATATYQTNSLADTPRSNTVEWETVSEVIAAARMSVIKCKDGVGEADGVIRLYGSLWERLELVQQLIGGKHSHACRSAFGALVVDADASTKNLRERKRSLISMAETTMRCHALHRALAKFCEAHFLEWKPPAW</sequence>
<evidence type="ECO:0000259" key="1">
    <source>
        <dbReference type="PROSITE" id="PS50011"/>
    </source>
</evidence>
<evidence type="ECO:0000313" key="2">
    <source>
        <dbReference type="EMBL" id="KAE8978531.1"/>
    </source>
</evidence>
<dbReference type="InterPro" id="IPR000719">
    <property type="entry name" value="Prot_kinase_dom"/>
</dbReference>
<proteinExistence type="predicted"/>
<dbReference type="AlphaFoldDB" id="A0A6A3I8M4"/>
<dbReference type="InterPro" id="IPR011009">
    <property type="entry name" value="Kinase-like_dom_sf"/>
</dbReference>
<reference evidence="2 3" key="1">
    <citation type="submission" date="2018-09" db="EMBL/GenBank/DDBJ databases">
        <title>Genomic investigation of the strawberry pathogen Phytophthora fragariae indicates pathogenicity is determined by transcriptional variation in three key races.</title>
        <authorList>
            <person name="Adams T.M."/>
            <person name="Armitage A.D."/>
            <person name="Sobczyk M.K."/>
            <person name="Bates H.J."/>
            <person name="Dunwell J.M."/>
            <person name="Nellist C.F."/>
            <person name="Harrison R.J."/>
        </authorList>
    </citation>
    <scope>NUCLEOTIDE SEQUENCE [LARGE SCALE GENOMIC DNA]</scope>
    <source>
        <strain evidence="2 3">SCRP245</strain>
    </source>
</reference>
<dbReference type="GO" id="GO:0005524">
    <property type="term" value="F:ATP binding"/>
    <property type="evidence" value="ECO:0007669"/>
    <property type="project" value="InterPro"/>
</dbReference>
<feature type="domain" description="Protein kinase" evidence="1">
    <location>
        <begin position="1"/>
        <end position="131"/>
    </location>
</feature>
<dbReference type="PROSITE" id="PS50011">
    <property type="entry name" value="PROTEIN_KINASE_DOM"/>
    <property type="match status" value="1"/>
</dbReference>
<dbReference type="EMBL" id="QXFW01002439">
    <property type="protein sequence ID" value="KAE8978531.1"/>
    <property type="molecule type" value="Genomic_DNA"/>
</dbReference>
<dbReference type="GO" id="GO:0004674">
    <property type="term" value="F:protein serine/threonine kinase activity"/>
    <property type="evidence" value="ECO:0007669"/>
    <property type="project" value="TreeGrafter"/>
</dbReference>
<dbReference type="PANTHER" id="PTHR44329">
    <property type="entry name" value="SERINE/THREONINE-PROTEIN KINASE TNNI3K-RELATED"/>
    <property type="match status" value="1"/>
</dbReference>
<evidence type="ECO:0000313" key="3">
    <source>
        <dbReference type="Proteomes" id="UP000460718"/>
    </source>
</evidence>
<comment type="caution">
    <text evidence="2">The sequence shown here is derived from an EMBL/GenBank/DDBJ whole genome shotgun (WGS) entry which is preliminary data.</text>
</comment>
<gene>
    <name evidence="2" type="ORF">PF011_g23199</name>
</gene>
<dbReference type="Pfam" id="PF00069">
    <property type="entry name" value="Pkinase"/>
    <property type="match status" value="1"/>
</dbReference>
<organism evidence="2 3">
    <name type="scientific">Phytophthora fragariae</name>
    <dbReference type="NCBI Taxonomy" id="53985"/>
    <lineage>
        <taxon>Eukaryota</taxon>
        <taxon>Sar</taxon>
        <taxon>Stramenopiles</taxon>
        <taxon>Oomycota</taxon>
        <taxon>Peronosporomycetes</taxon>
        <taxon>Peronosporales</taxon>
        <taxon>Peronosporaceae</taxon>
        <taxon>Phytophthora</taxon>
    </lineage>
</organism>
<dbReference type="SUPFAM" id="SSF56112">
    <property type="entry name" value="Protein kinase-like (PK-like)"/>
    <property type="match status" value="1"/>
</dbReference>
<dbReference type="InterPro" id="IPR051681">
    <property type="entry name" value="Ser/Thr_Kinases-Pseudokinases"/>
</dbReference>
<protein>
    <recommendedName>
        <fullName evidence="1">Protein kinase domain-containing protein</fullName>
    </recommendedName>
</protein>
<dbReference type="Gene3D" id="1.10.510.10">
    <property type="entry name" value="Transferase(Phosphotransferase) domain 1"/>
    <property type="match status" value="1"/>
</dbReference>
<name>A0A6A3I8M4_9STRA</name>